<protein>
    <recommendedName>
        <fullName evidence="3">Ornithine cyclodeaminase</fullName>
    </recommendedName>
</protein>
<dbReference type="SUPFAM" id="SSF51735">
    <property type="entry name" value="NAD(P)-binding Rossmann-fold domains"/>
    <property type="match status" value="1"/>
</dbReference>
<dbReference type="PANTHER" id="PTHR13812">
    <property type="entry name" value="KETIMINE REDUCTASE MU-CRYSTALLIN"/>
    <property type="match status" value="1"/>
</dbReference>
<evidence type="ECO:0008006" key="3">
    <source>
        <dbReference type="Google" id="ProtNLM"/>
    </source>
</evidence>
<comment type="caution">
    <text evidence="1">The sequence shown here is derived from an EMBL/GenBank/DDBJ whole genome shotgun (WGS) entry which is preliminary data.</text>
</comment>
<dbReference type="AlphaFoldDB" id="A0A7Z0WNM0"/>
<accession>A0A7Z0WNM0</accession>
<gene>
    <name evidence="1" type="ORF">BLA60_12370</name>
</gene>
<dbReference type="PANTHER" id="PTHR13812:SF19">
    <property type="entry name" value="KETIMINE REDUCTASE MU-CRYSTALLIN"/>
    <property type="match status" value="1"/>
</dbReference>
<dbReference type="Gene3D" id="3.40.50.720">
    <property type="entry name" value="NAD(P)-binding Rossmann-like Domain"/>
    <property type="match status" value="1"/>
</dbReference>
<dbReference type="InterPro" id="IPR036291">
    <property type="entry name" value="NAD(P)-bd_dom_sf"/>
</dbReference>
<dbReference type="RefSeq" id="WP_075132944.1">
    <property type="nucleotide sequence ID" value="NZ_MSIF01000004.1"/>
</dbReference>
<dbReference type="PIRSF" id="PIRSF001439">
    <property type="entry name" value="CryM"/>
    <property type="match status" value="1"/>
</dbReference>
<dbReference type="Pfam" id="PF02423">
    <property type="entry name" value="OCD_Mu_crystall"/>
    <property type="match status" value="1"/>
</dbReference>
<dbReference type="Gene3D" id="3.30.1780.10">
    <property type="entry name" value="ornithine cyclodeaminase, domain 1"/>
    <property type="match status" value="1"/>
</dbReference>
<proteinExistence type="predicted"/>
<name>A0A7Z0WNM0_9PSEU</name>
<dbReference type="InterPro" id="IPR003462">
    <property type="entry name" value="ODC_Mu_crystall"/>
</dbReference>
<dbReference type="OrthoDB" id="3396397at2"/>
<evidence type="ECO:0000313" key="2">
    <source>
        <dbReference type="Proteomes" id="UP000185696"/>
    </source>
</evidence>
<dbReference type="InterPro" id="IPR023401">
    <property type="entry name" value="ODC_N"/>
</dbReference>
<dbReference type="GO" id="GO:0005737">
    <property type="term" value="C:cytoplasm"/>
    <property type="evidence" value="ECO:0007669"/>
    <property type="project" value="TreeGrafter"/>
</dbReference>
<organism evidence="1 2">
    <name type="scientific">Actinophytocola xinjiangensis</name>
    <dbReference type="NCBI Taxonomy" id="485602"/>
    <lineage>
        <taxon>Bacteria</taxon>
        <taxon>Bacillati</taxon>
        <taxon>Actinomycetota</taxon>
        <taxon>Actinomycetes</taxon>
        <taxon>Pseudonocardiales</taxon>
        <taxon>Pseudonocardiaceae</taxon>
    </lineage>
</organism>
<dbReference type="EMBL" id="MSIF01000004">
    <property type="protein sequence ID" value="OLF11710.1"/>
    <property type="molecule type" value="Genomic_DNA"/>
</dbReference>
<keyword evidence="2" id="KW-1185">Reference proteome</keyword>
<evidence type="ECO:0000313" key="1">
    <source>
        <dbReference type="EMBL" id="OLF11710.1"/>
    </source>
</evidence>
<sequence>MPEPATLLYLTGRDVVRAARGLDPVTIVGDALALHAEGRTTLPDEAYLPWHTSKGAFARSLALPGALWGERPVLGVKLINSSLDNHGYGLPRANGVTLLFDRETARPEVIMDAAHLSALRTAAYTVLSVRLLAVPDSRRIGVVGCGALGQTHVRLLAEDLPGARFTLFDADPTRTDAVVEALCAEGVDCAAAGSAEKAVRDQQIVITATTTTTGYIPLDWLAAGTLVAHVSLDDVLPEVVRAADLLVIDDWPLVSADARRVLGRMYRGGDLLGPDGEAFGTAKADARRVDATLAEIAAGRRPGRASENEIVLSNPFGMGILDVAVAGEVLRAARGLGLGTALPVDAG</sequence>
<dbReference type="Proteomes" id="UP000185696">
    <property type="component" value="Unassembled WGS sequence"/>
</dbReference>
<reference evidence="1 2" key="1">
    <citation type="submission" date="2016-12" db="EMBL/GenBank/DDBJ databases">
        <title>The draft genome sequence of Actinophytocola xinjiangensis.</title>
        <authorList>
            <person name="Wang W."/>
            <person name="Yuan L."/>
        </authorList>
    </citation>
    <scope>NUCLEOTIDE SEQUENCE [LARGE SCALE GENOMIC DNA]</scope>
    <source>
        <strain evidence="1 2">CGMCC 4.4663</strain>
    </source>
</reference>